<dbReference type="Proteomes" id="UP001565368">
    <property type="component" value="Unassembled WGS sequence"/>
</dbReference>
<name>A0ABR3Q1A3_9TREE</name>
<dbReference type="EMBL" id="JBBXJM010000004">
    <property type="protein sequence ID" value="KAL1408332.1"/>
    <property type="molecule type" value="Genomic_DNA"/>
</dbReference>
<evidence type="ECO:0000313" key="5">
    <source>
        <dbReference type="EMBL" id="KAL1408332.1"/>
    </source>
</evidence>
<keyword evidence="1" id="KW-0378">Hydrolase</keyword>
<dbReference type="InterPro" id="IPR029018">
    <property type="entry name" value="Hex-like_dom2"/>
</dbReference>
<feature type="domain" description="Alpha-N-acetylglucosaminidase tim-barrel" evidence="2">
    <location>
        <begin position="115"/>
        <end position="451"/>
    </location>
</feature>
<organism evidence="5 6">
    <name type="scientific">Vanrija albida</name>
    <dbReference type="NCBI Taxonomy" id="181172"/>
    <lineage>
        <taxon>Eukaryota</taxon>
        <taxon>Fungi</taxon>
        <taxon>Dikarya</taxon>
        <taxon>Basidiomycota</taxon>
        <taxon>Agaricomycotina</taxon>
        <taxon>Tremellomycetes</taxon>
        <taxon>Trichosporonales</taxon>
        <taxon>Trichosporonaceae</taxon>
        <taxon>Vanrija</taxon>
    </lineage>
</organism>
<dbReference type="Gene3D" id="1.20.120.670">
    <property type="entry name" value="N-acetyl-b-d-glucoasminidase"/>
    <property type="match status" value="1"/>
</dbReference>
<sequence>MTAPAPWTPVGAEPSGPGALQALVERRLPASMHDKFTFVLDPSAKSDKFDAYAVSARGGHVTITSATTPGLSRGLLAYLRTLGGDMFWSGDTFTDALAPRIADAELTGGAWAEVRYFLNIVAHSYTLAYYDWPAWERLLDWAALHGITMPLAVGGQEAVWLEVFRDFGLEDADILTYLPSAGFKAWMYMGNTHGSWTQRVSLEYVAAQWELQKRVVARMVAFGMTPVLPGFSGFVPAALQDKLGGPEFLLASRWNDMPDEYSCNSALEPTWDSFATVQAAFLRKQQALYGGWTSHHYAVDLYNELHPSSTDPAYLAANARATMDSLKAADPHAVWVMQAWCFRDDVAHWPPEAVQGFLSGTTQDEHLILDLAAEHMPYWDRSANYHGKRWVWCTLHDYGQNHGLFGALDAYAAGLADARKRGGNLVGIGLAPEGLDQNEVVYQRALDAGWDEGADLGAWLGAWVARRYQLSPGARDTPAHAAWAELAASAYSSNDARVHGVYRSVFDMVPALGMLGKGGHFFGTIIPYDPAGVVRALDHLLAAENTSPAFFYDLVDVARQALLNAGVPFYTALISAWNARDAAGIRTQAALIADLLRDVDALLATNERHLLAPWIAAARAHAATEADADALELDARNQILLWGTGSATPWGLDRYAAKHWHGVVGTAYARSWELFAEYLLETPPDAYDHPAWCARLEAYEKEWQAERWGEREGETWGTVGDPVEVAARLRAKWAQWL</sequence>
<dbReference type="Gene3D" id="3.30.379.10">
    <property type="entry name" value="Chitobiase/beta-hexosaminidase domain 2-like"/>
    <property type="match status" value="1"/>
</dbReference>
<evidence type="ECO:0000256" key="1">
    <source>
        <dbReference type="ARBA" id="ARBA00022801"/>
    </source>
</evidence>
<dbReference type="InterPro" id="IPR024732">
    <property type="entry name" value="NAGLU_C"/>
</dbReference>
<dbReference type="Gene3D" id="3.20.20.80">
    <property type="entry name" value="Glycosidases"/>
    <property type="match status" value="1"/>
</dbReference>
<dbReference type="Pfam" id="PF12972">
    <property type="entry name" value="NAGLU_C"/>
    <property type="match status" value="1"/>
</dbReference>
<comment type="caution">
    <text evidence="5">The sequence shown here is derived from an EMBL/GenBank/DDBJ whole genome shotgun (WGS) entry which is preliminary data.</text>
</comment>
<protein>
    <recommendedName>
        <fullName evidence="7">Alpha-N-acetylglucosaminidase</fullName>
    </recommendedName>
</protein>
<dbReference type="PANTHER" id="PTHR12872">
    <property type="entry name" value="ALPHA-N-ACETYLGLUCOSAMINIDASE"/>
    <property type="match status" value="1"/>
</dbReference>
<evidence type="ECO:0000259" key="3">
    <source>
        <dbReference type="Pfam" id="PF12971"/>
    </source>
</evidence>
<gene>
    <name evidence="5" type="ORF">Q8F55_005140</name>
</gene>
<evidence type="ECO:0000259" key="4">
    <source>
        <dbReference type="Pfam" id="PF12972"/>
    </source>
</evidence>
<keyword evidence="6" id="KW-1185">Reference proteome</keyword>
<dbReference type="Pfam" id="PF12971">
    <property type="entry name" value="NAGLU_N"/>
    <property type="match status" value="1"/>
</dbReference>
<dbReference type="GeneID" id="95986183"/>
<proteinExistence type="predicted"/>
<dbReference type="RefSeq" id="XP_069208276.1">
    <property type="nucleotide sequence ID" value="XM_069353634.1"/>
</dbReference>
<dbReference type="InterPro" id="IPR007781">
    <property type="entry name" value="NAGLU"/>
</dbReference>
<evidence type="ECO:0000259" key="2">
    <source>
        <dbReference type="Pfam" id="PF05089"/>
    </source>
</evidence>
<dbReference type="Pfam" id="PF05089">
    <property type="entry name" value="NAGLU"/>
    <property type="match status" value="1"/>
</dbReference>
<dbReference type="PANTHER" id="PTHR12872:SF1">
    <property type="entry name" value="ALPHA-N-ACETYLGLUCOSAMINIDASE"/>
    <property type="match status" value="1"/>
</dbReference>
<accession>A0ABR3Q1A3</accession>
<dbReference type="InterPro" id="IPR024240">
    <property type="entry name" value="NAGLU_N"/>
</dbReference>
<dbReference type="InterPro" id="IPR024733">
    <property type="entry name" value="NAGLU_tim-barrel"/>
</dbReference>
<feature type="domain" description="Alpha-N-acetylglucosaminidase C-terminal" evidence="4">
    <location>
        <begin position="459"/>
        <end position="731"/>
    </location>
</feature>
<evidence type="ECO:0008006" key="7">
    <source>
        <dbReference type="Google" id="ProtNLM"/>
    </source>
</evidence>
<feature type="domain" description="Alpha-N-acetylglucosaminidase N-terminal" evidence="3">
    <location>
        <begin position="19"/>
        <end position="94"/>
    </location>
</feature>
<reference evidence="5 6" key="1">
    <citation type="submission" date="2023-08" db="EMBL/GenBank/DDBJ databases">
        <title>Annotated Genome Sequence of Vanrija albida AlHP1.</title>
        <authorList>
            <person name="Herzog R."/>
        </authorList>
    </citation>
    <scope>NUCLEOTIDE SEQUENCE [LARGE SCALE GENOMIC DNA]</scope>
    <source>
        <strain evidence="5 6">AlHP1</strain>
    </source>
</reference>
<evidence type="ECO:0000313" key="6">
    <source>
        <dbReference type="Proteomes" id="UP001565368"/>
    </source>
</evidence>